<evidence type="ECO:0000259" key="1">
    <source>
        <dbReference type="Pfam" id="PF00857"/>
    </source>
</evidence>
<evidence type="ECO:0000313" key="2">
    <source>
        <dbReference type="EMBL" id="MBS4201604.1"/>
    </source>
</evidence>
<dbReference type="Pfam" id="PF00857">
    <property type="entry name" value="Isochorismatase"/>
    <property type="match status" value="1"/>
</dbReference>
<dbReference type="Gene3D" id="3.40.50.850">
    <property type="entry name" value="Isochorismatase-like"/>
    <property type="match status" value="1"/>
</dbReference>
<dbReference type="InterPro" id="IPR000868">
    <property type="entry name" value="Isochorismatase-like_dom"/>
</dbReference>
<dbReference type="InterPro" id="IPR053152">
    <property type="entry name" value="Hydrolase_YcaC-like"/>
</dbReference>
<protein>
    <submittedName>
        <fullName evidence="2">Hydrolase</fullName>
    </submittedName>
</protein>
<accession>A0A942YML5</accession>
<evidence type="ECO:0000313" key="3">
    <source>
        <dbReference type="Proteomes" id="UP000682713"/>
    </source>
</evidence>
<organism evidence="2 3">
    <name type="scientific">Lederbergia citrisecunda</name>
    <dbReference type="NCBI Taxonomy" id="2833583"/>
    <lineage>
        <taxon>Bacteria</taxon>
        <taxon>Bacillati</taxon>
        <taxon>Bacillota</taxon>
        <taxon>Bacilli</taxon>
        <taxon>Bacillales</taxon>
        <taxon>Bacillaceae</taxon>
        <taxon>Lederbergia</taxon>
    </lineage>
</organism>
<dbReference type="RefSeq" id="WP_213113028.1">
    <property type="nucleotide sequence ID" value="NZ_JAGYPJ010000001.1"/>
</dbReference>
<dbReference type="CDD" id="cd01012">
    <property type="entry name" value="YcaC_related"/>
    <property type="match status" value="1"/>
</dbReference>
<dbReference type="InterPro" id="IPR036380">
    <property type="entry name" value="Isochorismatase-like_sf"/>
</dbReference>
<name>A0A942YML5_9BACI</name>
<dbReference type="GO" id="GO:0016787">
    <property type="term" value="F:hydrolase activity"/>
    <property type="evidence" value="ECO:0007669"/>
    <property type="project" value="UniProtKB-KW"/>
</dbReference>
<proteinExistence type="predicted"/>
<reference evidence="2 3" key="1">
    <citation type="submission" date="2021-05" db="EMBL/GenBank/DDBJ databases">
        <title>Novel Bacillus species.</title>
        <authorList>
            <person name="Liu G."/>
        </authorList>
    </citation>
    <scope>NUCLEOTIDE SEQUENCE [LARGE SCALE GENOMIC DNA]</scope>
    <source>
        <strain evidence="2 3">FJAT-49732</strain>
    </source>
</reference>
<dbReference type="AlphaFoldDB" id="A0A942YML5"/>
<dbReference type="PANTHER" id="PTHR43559:SF1">
    <property type="entry name" value="HYDROLASE"/>
    <property type="match status" value="1"/>
</dbReference>
<dbReference type="PANTHER" id="PTHR43559">
    <property type="entry name" value="HYDROLASE YCAC-RELATED"/>
    <property type="match status" value="1"/>
</dbReference>
<dbReference type="EMBL" id="JAGYPJ010000001">
    <property type="protein sequence ID" value="MBS4201604.1"/>
    <property type="molecule type" value="Genomic_DNA"/>
</dbReference>
<keyword evidence="2" id="KW-0378">Hydrolase</keyword>
<dbReference type="SUPFAM" id="SSF52499">
    <property type="entry name" value="Isochorismatase-like hydrolases"/>
    <property type="match status" value="1"/>
</dbReference>
<gene>
    <name evidence="2" type="ORF">KHA93_18485</name>
</gene>
<keyword evidence="3" id="KW-1185">Reference proteome</keyword>
<dbReference type="Proteomes" id="UP000682713">
    <property type="component" value="Unassembled WGS sequence"/>
</dbReference>
<comment type="caution">
    <text evidence="2">The sequence shown here is derived from an EMBL/GenBank/DDBJ whole genome shotgun (WGS) entry which is preliminary data.</text>
</comment>
<sequence length="211" mass="22827">MAASSLLTPSNCTLIMIDHQTQMFAGVESIGRQTLVNNTVGLATAAKVFNVSIILTTINAEGFSGQLLPQLQAVFPEQKPIDRTNTNTWEDENVVAAVEKTGRKKLIMAALWTEICLAFPVLSAIEAGYEVYFVTDASGGETTIAHDTAVQRMIQAGGIPVTWLQILFELQRDWAREETAGDAIKTAIDYTGAYGVALNQYLKAKGNKGSK</sequence>
<feature type="domain" description="Isochorismatase-like" evidence="1">
    <location>
        <begin position="13"/>
        <end position="163"/>
    </location>
</feature>